<evidence type="ECO:0000313" key="1">
    <source>
        <dbReference type="EMBL" id="GAI05771.1"/>
    </source>
</evidence>
<gene>
    <name evidence="1" type="ORF">S06H3_14854</name>
</gene>
<evidence type="ECO:0008006" key="2">
    <source>
        <dbReference type="Google" id="ProtNLM"/>
    </source>
</evidence>
<accession>X1LIV0</accession>
<dbReference type="EMBL" id="BARV01007281">
    <property type="protein sequence ID" value="GAI05771.1"/>
    <property type="molecule type" value="Genomic_DNA"/>
</dbReference>
<proteinExistence type="predicted"/>
<dbReference type="AlphaFoldDB" id="X1LIV0"/>
<comment type="caution">
    <text evidence="1">The sequence shown here is derived from an EMBL/GenBank/DDBJ whole genome shotgun (WGS) entry which is preliminary data.</text>
</comment>
<organism evidence="1">
    <name type="scientific">marine sediment metagenome</name>
    <dbReference type="NCBI Taxonomy" id="412755"/>
    <lineage>
        <taxon>unclassified sequences</taxon>
        <taxon>metagenomes</taxon>
        <taxon>ecological metagenomes</taxon>
    </lineage>
</organism>
<dbReference type="InterPro" id="IPR036116">
    <property type="entry name" value="FN3_sf"/>
</dbReference>
<name>X1LIV0_9ZZZZ</name>
<protein>
    <recommendedName>
        <fullName evidence="2">Fibronectin type-III domain-containing protein</fullName>
    </recommendedName>
</protein>
<dbReference type="SUPFAM" id="SSF49265">
    <property type="entry name" value="Fibronectin type III"/>
    <property type="match status" value="1"/>
</dbReference>
<sequence length="188" mass="20173">MFTLVLSKSPSKVDIPVRPYGLYLGSWNKNVTTDPATGIEAAAATGNGNITDNGGEDCDKRGFVYDTSPHGDPGDTAPADSEYSNYVEETDSFGTGAFTGALTGLEPKTTYYLRAYAHNSAGYSYGNGEGEFTTGGHYNLVIKNINLPYEDRDKTKELHVVLKNLSPTPKEAGTDGELKVKIDYEPAA</sequence>
<reference evidence="1" key="1">
    <citation type="journal article" date="2014" name="Front. Microbiol.">
        <title>High frequency of phylogenetically diverse reductive dehalogenase-homologous genes in deep subseafloor sedimentary metagenomes.</title>
        <authorList>
            <person name="Kawai M."/>
            <person name="Futagami T."/>
            <person name="Toyoda A."/>
            <person name="Takaki Y."/>
            <person name="Nishi S."/>
            <person name="Hori S."/>
            <person name="Arai W."/>
            <person name="Tsubouchi T."/>
            <person name="Morono Y."/>
            <person name="Uchiyama I."/>
            <person name="Ito T."/>
            <person name="Fujiyama A."/>
            <person name="Inagaki F."/>
            <person name="Takami H."/>
        </authorList>
    </citation>
    <scope>NUCLEOTIDE SEQUENCE</scope>
    <source>
        <strain evidence="1">Expedition CK06-06</strain>
    </source>
</reference>